<evidence type="ECO:0000313" key="2">
    <source>
        <dbReference type="Proteomes" id="UP001238163"/>
    </source>
</evidence>
<reference evidence="1" key="1">
    <citation type="submission" date="2023-07" db="EMBL/GenBank/DDBJ databases">
        <title>Genomic Encyclopedia of Type Strains, Phase IV (KMG-IV): sequencing the most valuable type-strain genomes for metagenomic binning, comparative biology and taxonomic classification.</title>
        <authorList>
            <person name="Goeker M."/>
        </authorList>
    </citation>
    <scope>NUCLEOTIDE SEQUENCE</scope>
    <source>
        <strain evidence="1">DSM 24202</strain>
    </source>
</reference>
<protein>
    <submittedName>
        <fullName evidence="1">Uncharacterized protein</fullName>
    </submittedName>
</protein>
<accession>A0AAE3VG95</accession>
<evidence type="ECO:0000313" key="1">
    <source>
        <dbReference type="EMBL" id="MDQ0289922.1"/>
    </source>
</evidence>
<dbReference type="RefSeq" id="WP_307261360.1">
    <property type="nucleotide sequence ID" value="NZ_JAUSVL010000001.1"/>
</dbReference>
<dbReference type="EMBL" id="JAUSVL010000001">
    <property type="protein sequence ID" value="MDQ0289922.1"/>
    <property type="molecule type" value="Genomic_DNA"/>
</dbReference>
<comment type="caution">
    <text evidence="1">The sequence shown here is derived from an EMBL/GenBank/DDBJ whole genome shotgun (WGS) entry which is preliminary data.</text>
</comment>
<keyword evidence="2" id="KW-1185">Reference proteome</keyword>
<gene>
    <name evidence="1" type="ORF">J3R75_002029</name>
</gene>
<dbReference type="Proteomes" id="UP001238163">
    <property type="component" value="Unassembled WGS sequence"/>
</dbReference>
<name>A0AAE3VG95_9BACT</name>
<proteinExistence type="predicted"/>
<dbReference type="AlphaFoldDB" id="A0AAE3VG95"/>
<organism evidence="1 2">
    <name type="scientific">Oligosphaera ethanolica</name>
    <dbReference type="NCBI Taxonomy" id="760260"/>
    <lineage>
        <taxon>Bacteria</taxon>
        <taxon>Pseudomonadati</taxon>
        <taxon>Lentisphaerota</taxon>
        <taxon>Oligosphaeria</taxon>
        <taxon>Oligosphaerales</taxon>
        <taxon>Oligosphaeraceae</taxon>
        <taxon>Oligosphaera</taxon>
    </lineage>
</organism>
<sequence length="72" mass="7824">MSYFYTERGKRYFVVTMFILACWLLGSAATATVRDNARVSVDSGRIAASLLSSTAPSEVPSFAVLCACAHER</sequence>